<evidence type="ECO:0000313" key="2">
    <source>
        <dbReference type="Proteomes" id="UP000011713"/>
    </source>
</evidence>
<proteinExistence type="predicted"/>
<sequence>MGCWESISMDFVFGLPKDCDGNTGTVVFFDRLSKMTHLAAVPDSIDGKAPRTPTFHSRYHYVVLGLVGKILLTRLLKSSLPRCRNKRNCVHASLGRLRS</sequence>
<organism evidence="1 2">
    <name type="scientific">Hyaloperonospora arabidopsidis (strain Emoy2)</name>
    <name type="common">Downy mildew agent</name>
    <name type="synonym">Peronospora arabidopsidis</name>
    <dbReference type="NCBI Taxonomy" id="559515"/>
    <lineage>
        <taxon>Eukaryota</taxon>
        <taxon>Sar</taxon>
        <taxon>Stramenopiles</taxon>
        <taxon>Oomycota</taxon>
        <taxon>Peronosporomycetes</taxon>
        <taxon>Peronosporales</taxon>
        <taxon>Peronosporaceae</taxon>
        <taxon>Hyaloperonospora</taxon>
    </lineage>
</organism>
<dbReference type="AlphaFoldDB" id="M4BJI0"/>
<evidence type="ECO:0000313" key="1">
    <source>
        <dbReference type="EnsemblProtists" id="HpaP806558"/>
    </source>
</evidence>
<dbReference type="Proteomes" id="UP000011713">
    <property type="component" value="Unassembled WGS sequence"/>
</dbReference>
<dbReference type="EnsemblProtists" id="HpaT806558">
    <property type="protein sequence ID" value="HpaP806558"/>
    <property type="gene ID" value="HpaG806558"/>
</dbReference>
<evidence type="ECO:0008006" key="3">
    <source>
        <dbReference type="Google" id="ProtNLM"/>
    </source>
</evidence>
<dbReference type="InParanoid" id="M4BJI0"/>
<dbReference type="EMBL" id="JH598326">
    <property type="status" value="NOT_ANNOTATED_CDS"/>
    <property type="molecule type" value="Genomic_DNA"/>
</dbReference>
<dbReference type="HOGENOM" id="CLU_2325231_0_0_1"/>
<dbReference type="VEuPathDB" id="FungiDB:HpaG806558"/>
<keyword evidence="2" id="KW-1185">Reference proteome</keyword>
<name>M4BJI0_HYAAE</name>
<reference evidence="1" key="2">
    <citation type="submission" date="2015-06" db="UniProtKB">
        <authorList>
            <consortium name="EnsemblProtists"/>
        </authorList>
    </citation>
    <scope>IDENTIFICATION</scope>
    <source>
        <strain evidence="1">Emoy2</strain>
    </source>
</reference>
<reference evidence="2" key="1">
    <citation type="journal article" date="2010" name="Science">
        <title>Signatures of adaptation to obligate biotrophy in the Hyaloperonospora arabidopsidis genome.</title>
        <authorList>
            <person name="Baxter L."/>
            <person name="Tripathy S."/>
            <person name="Ishaque N."/>
            <person name="Boot N."/>
            <person name="Cabral A."/>
            <person name="Kemen E."/>
            <person name="Thines M."/>
            <person name="Ah-Fong A."/>
            <person name="Anderson R."/>
            <person name="Badejoko W."/>
            <person name="Bittner-Eddy P."/>
            <person name="Boore J.L."/>
            <person name="Chibucos M.C."/>
            <person name="Coates M."/>
            <person name="Dehal P."/>
            <person name="Delehaunty K."/>
            <person name="Dong S."/>
            <person name="Downton P."/>
            <person name="Dumas B."/>
            <person name="Fabro G."/>
            <person name="Fronick C."/>
            <person name="Fuerstenberg S.I."/>
            <person name="Fulton L."/>
            <person name="Gaulin E."/>
            <person name="Govers F."/>
            <person name="Hughes L."/>
            <person name="Humphray S."/>
            <person name="Jiang R.H."/>
            <person name="Judelson H."/>
            <person name="Kamoun S."/>
            <person name="Kyung K."/>
            <person name="Meijer H."/>
            <person name="Minx P."/>
            <person name="Morris P."/>
            <person name="Nelson J."/>
            <person name="Phuntumart V."/>
            <person name="Qutob D."/>
            <person name="Rehmany A."/>
            <person name="Rougon-Cardoso A."/>
            <person name="Ryden P."/>
            <person name="Torto-Alalibo T."/>
            <person name="Studholme D."/>
            <person name="Wang Y."/>
            <person name="Win J."/>
            <person name="Wood J."/>
            <person name="Clifton S.W."/>
            <person name="Rogers J."/>
            <person name="Van den Ackerveken G."/>
            <person name="Jones J.D."/>
            <person name="McDowell J.M."/>
            <person name="Beynon J."/>
            <person name="Tyler B.M."/>
        </authorList>
    </citation>
    <scope>NUCLEOTIDE SEQUENCE [LARGE SCALE GENOMIC DNA]</scope>
    <source>
        <strain evidence="2">Emoy2</strain>
    </source>
</reference>
<protein>
    <recommendedName>
        <fullName evidence="3">RxLR effector candidate protein</fullName>
    </recommendedName>
</protein>
<accession>M4BJI0</accession>
<dbReference type="STRING" id="559515.M4BJI0"/>